<dbReference type="EMBL" id="JBFSSG010000001">
    <property type="protein sequence ID" value="MEZ8719511.1"/>
    <property type="molecule type" value="Genomic_DNA"/>
</dbReference>
<sequence length="388" mass="42962">MPLLQSIVATIRTLQGKLIELRTHKGSQGYIIEQAEQMPDGSFVKSFSHATPRPIPSDQILDTLKKEINDFILTGATVEDSTIPFTFDTANALDLMSVVRSEVEQDKLSLMSKLESDSFAAQALPASNCRIVLLFDTRASYAITAFSLNGQCVSIPQNVLRTLCRVSTELQNKRTVIEARYTLQGHVTFTDLLFHGCTLTDKTLDQRLELLARLVEPMPPYRNVATTETDLNNKHRLLKKCTSQGLDYVLIPRGVLHPLRSCTDKVNYKMKLKQETALQVMSVDLQKNTVSLCAQIGCIPIELAKASIPTEFVVEALDNVQVKYSEAVIRELMNVEIIAKLDGDDAIPLNPVLAHKMGFNLKPQAVEILSGDSVQLTGILAALDEPQL</sequence>
<dbReference type="RefSeq" id="WP_269337268.1">
    <property type="nucleotide sequence ID" value="NZ_JBFSSG010000001.1"/>
</dbReference>
<name>A0ABV4MQU8_9VIBR</name>
<evidence type="ECO:0000313" key="2">
    <source>
        <dbReference type="Proteomes" id="UP001570071"/>
    </source>
</evidence>
<proteinExistence type="predicted"/>
<evidence type="ECO:0000313" key="1">
    <source>
        <dbReference type="EMBL" id="MEZ8719511.1"/>
    </source>
</evidence>
<protein>
    <submittedName>
        <fullName evidence="1">Uncharacterized protein</fullName>
    </submittedName>
</protein>
<reference evidence="1 2" key="1">
    <citation type="journal article" date="2024" name="ISME J.">
        <title>Tailless and filamentous prophages are predominant in marine Vibrio.</title>
        <authorList>
            <person name="Steensen K."/>
            <person name="Seneca J."/>
            <person name="Bartlau N."/>
            <person name="Yu X.A."/>
            <person name="Hussain F.A."/>
            <person name="Polz M.F."/>
        </authorList>
    </citation>
    <scope>NUCLEOTIDE SEQUENCE [LARGE SCALE GENOMIC DNA]</scope>
    <source>
        <strain evidence="1 2">10N.239.312.F12</strain>
    </source>
</reference>
<dbReference type="Proteomes" id="UP001570071">
    <property type="component" value="Unassembled WGS sequence"/>
</dbReference>
<organism evidence="1 2">
    <name type="scientific">Vibrio pomeroyi</name>
    <dbReference type="NCBI Taxonomy" id="198832"/>
    <lineage>
        <taxon>Bacteria</taxon>
        <taxon>Pseudomonadati</taxon>
        <taxon>Pseudomonadota</taxon>
        <taxon>Gammaproteobacteria</taxon>
        <taxon>Vibrionales</taxon>
        <taxon>Vibrionaceae</taxon>
        <taxon>Vibrio</taxon>
    </lineage>
</organism>
<accession>A0ABV4MQU8</accession>
<gene>
    <name evidence="1" type="ORF">AB6D66_00435</name>
</gene>
<keyword evidence="2" id="KW-1185">Reference proteome</keyword>
<comment type="caution">
    <text evidence="1">The sequence shown here is derived from an EMBL/GenBank/DDBJ whole genome shotgun (WGS) entry which is preliminary data.</text>
</comment>